<evidence type="ECO:0000256" key="1">
    <source>
        <dbReference type="ARBA" id="ARBA00022857"/>
    </source>
</evidence>
<dbReference type="InterPro" id="IPR014189">
    <property type="entry name" value="Quinone_OxRdtase_PIG3"/>
</dbReference>
<name>A0AAW1SBB4_9CHLO</name>
<dbReference type="EMBL" id="JALJOS010000002">
    <property type="protein sequence ID" value="KAK9842859.1"/>
    <property type="molecule type" value="Genomic_DNA"/>
</dbReference>
<dbReference type="AlphaFoldDB" id="A0AAW1SBB4"/>
<evidence type="ECO:0000313" key="4">
    <source>
        <dbReference type="EMBL" id="KAK9842859.1"/>
    </source>
</evidence>
<evidence type="ECO:0000313" key="5">
    <source>
        <dbReference type="Proteomes" id="UP001438707"/>
    </source>
</evidence>
<evidence type="ECO:0000259" key="3">
    <source>
        <dbReference type="SMART" id="SM00829"/>
    </source>
</evidence>
<dbReference type="InterPro" id="IPR013149">
    <property type="entry name" value="ADH-like_C"/>
</dbReference>
<dbReference type="SMART" id="SM00829">
    <property type="entry name" value="PKS_ER"/>
    <property type="match status" value="1"/>
</dbReference>
<dbReference type="SUPFAM" id="SSF50129">
    <property type="entry name" value="GroES-like"/>
    <property type="match status" value="1"/>
</dbReference>
<dbReference type="PANTHER" id="PTHR48106:SF18">
    <property type="entry name" value="QUINONE OXIDOREDUCTASE PIG3"/>
    <property type="match status" value="1"/>
</dbReference>
<dbReference type="NCBIfam" id="TIGR02824">
    <property type="entry name" value="quinone_pig3"/>
    <property type="match status" value="1"/>
</dbReference>
<dbReference type="CDD" id="cd05276">
    <property type="entry name" value="p53_inducible_oxidoreductase"/>
    <property type="match status" value="1"/>
</dbReference>
<keyword evidence="5" id="KW-1185">Reference proteome</keyword>
<dbReference type="Pfam" id="PF00107">
    <property type="entry name" value="ADH_zinc_N"/>
    <property type="match status" value="1"/>
</dbReference>
<feature type="domain" description="Enoyl reductase (ER)" evidence="3">
    <location>
        <begin position="10"/>
        <end position="336"/>
    </location>
</feature>
<dbReference type="Pfam" id="PF08240">
    <property type="entry name" value="ADH_N"/>
    <property type="match status" value="1"/>
</dbReference>
<dbReference type="Proteomes" id="UP001438707">
    <property type="component" value="Unassembled WGS sequence"/>
</dbReference>
<dbReference type="GO" id="GO:0070402">
    <property type="term" value="F:NADPH binding"/>
    <property type="evidence" value="ECO:0007669"/>
    <property type="project" value="TreeGrafter"/>
</dbReference>
<gene>
    <name evidence="4" type="ORF">WJX74_003532</name>
</gene>
<keyword evidence="1" id="KW-0521">NADP</keyword>
<dbReference type="Gene3D" id="3.40.50.720">
    <property type="entry name" value="NAD(P)-binding Rossmann-like Domain"/>
    <property type="match status" value="1"/>
</dbReference>
<dbReference type="Gene3D" id="3.90.180.10">
    <property type="entry name" value="Medium-chain alcohol dehydrogenases, catalytic domain"/>
    <property type="match status" value="1"/>
</dbReference>
<dbReference type="GO" id="GO:0016651">
    <property type="term" value="F:oxidoreductase activity, acting on NAD(P)H"/>
    <property type="evidence" value="ECO:0007669"/>
    <property type="project" value="TreeGrafter"/>
</dbReference>
<organism evidence="4 5">
    <name type="scientific">Apatococcus lobatus</name>
    <dbReference type="NCBI Taxonomy" id="904363"/>
    <lineage>
        <taxon>Eukaryota</taxon>
        <taxon>Viridiplantae</taxon>
        <taxon>Chlorophyta</taxon>
        <taxon>core chlorophytes</taxon>
        <taxon>Trebouxiophyceae</taxon>
        <taxon>Chlorellales</taxon>
        <taxon>Chlorellaceae</taxon>
        <taxon>Apatococcus</taxon>
    </lineage>
</organism>
<reference evidence="4 5" key="1">
    <citation type="journal article" date="2024" name="Nat. Commun.">
        <title>Phylogenomics reveals the evolutionary origins of lichenization in chlorophyte algae.</title>
        <authorList>
            <person name="Puginier C."/>
            <person name="Libourel C."/>
            <person name="Otte J."/>
            <person name="Skaloud P."/>
            <person name="Haon M."/>
            <person name="Grisel S."/>
            <person name="Petersen M."/>
            <person name="Berrin J.G."/>
            <person name="Delaux P.M."/>
            <person name="Dal Grande F."/>
            <person name="Keller J."/>
        </authorList>
    </citation>
    <scope>NUCLEOTIDE SEQUENCE [LARGE SCALE GENOMIC DNA]</scope>
    <source>
        <strain evidence="4 5">SAG 2145</strain>
    </source>
</reference>
<dbReference type="InterPro" id="IPR036291">
    <property type="entry name" value="NAD(P)-bd_dom_sf"/>
</dbReference>
<dbReference type="PANTHER" id="PTHR48106">
    <property type="entry name" value="QUINONE OXIDOREDUCTASE PIG3-RELATED"/>
    <property type="match status" value="1"/>
</dbReference>
<dbReference type="SUPFAM" id="SSF51735">
    <property type="entry name" value="NAD(P)-binding Rossmann-fold domains"/>
    <property type="match status" value="1"/>
</dbReference>
<accession>A0AAW1SBB4</accession>
<comment type="caution">
    <text evidence="4">The sequence shown here is derived from an EMBL/GenBank/DDBJ whole genome shotgun (WGS) entry which is preliminary data.</text>
</comment>
<dbReference type="InterPro" id="IPR013154">
    <property type="entry name" value="ADH-like_N"/>
</dbReference>
<dbReference type="InterPro" id="IPR011032">
    <property type="entry name" value="GroES-like_sf"/>
</dbReference>
<keyword evidence="2" id="KW-0560">Oxidoreductase</keyword>
<dbReference type="InterPro" id="IPR020843">
    <property type="entry name" value="ER"/>
</dbReference>
<sequence length="338" mass="35679">MKGIICDGAGGPEVLKMSDMPEPSLKAGEILIAVKATALNGADVMQRQGNYPPPPGASELLGLEASGEVLKTGEGASKFKIGDKVITLLDGGGYAEKTAVPEGFVMPLPQGLSWEQGAAICETWITAYLELILLGELKQGQAILIHAGASGVGSAAIQIAKDIGASVFTTSSSSEKLNFCKELGADHLINYKEQDFAQIVKEHTTAKNLPAVPGGNIKAPGVDVILDLVGASHFAKNIECLSIEGRLLLVGLPSGTKAEINLAQVLMKRLRIIGSTLRARPRQQKVDIVQKFSDYALSKFASGKFKPQVDIAFPLAEASKAHQHMADAKNKGKIILFS</sequence>
<evidence type="ECO:0000256" key="2">
    <source>
        <dbReference type="ARBA" id="ARBA00023002"/>
    </source>
</evidence>
<proteinExistence type="predicted"/>
<protein>
    <recommendedName>
        <fullName evidence="3">Enoyl reductase (ER) domain-containing protein</fullName>
    </recommendedName>
</protein>